<evidence type="ECO:0000313" key="1">
    <source>
        <dbReference type="EMBL" id="MED6223456.1"/>
    </source>
</evidence>
<dbReference type="EMBL" id="JASCZI010272774">
    <property type="protein sequence ID" value="MED6223456.1"/>
    <property type="molecule type" value="Genomic_DNA"/>
</dbReference>
<accession>A0ABU6ZNE6</accession>
<evidence type="ECO:0000313" key="2">
    <source>
        <dbReference type="Proteomes" id="UP001341840"/>
    </source>
</evidence>
<protein>
    <submittedName>
        <fullName evidence="1">Uncharacterized protein</fullName>
    </submittedName>
</protein>
<comment type="caution">
    <text evidence="1">The sequence shown here is derived from an EMBL/GenBank/DDBJ whole genome shotgun (WGS) entry which is preliminary data.</text>
</comment>
<reference evidence="1 2" key="1">
    <citation type="journal article" date="2023" name="Plants (Basel)">
        <title>Bridging the Gap: Combining Genomics and Transcriptomics Approaches to Understand Stylosanthes scabra, an Orphan Legume from the Brazilian Caatinga.</title>
        <authorList>
            <person name="Ferreira-Neto J.R.C."/>
            <person name="da Silva M.D."/>
            <person name="Binneck E."/>
            <person name="de Melo N.F."/>
            <person name="da Silva R.H."/>
            <person name="de Melo A.L.T.M."/>
            <person name="Pandolfi V."/>
            <person name="Bustamante F.O."/>
            <person name="Brasileiro-Vidal A.C."/>
            <person name="Benko-Iseppon A.M."/>
        </authorList>
    </citation>
    <scope>NUCLEOTIDE SEQUENCE [LARGE SCALE GENOMIC DNA]</scope>
    <source>
        <tissue evidence="1">Leaves</tissue>
    </source>
</reference>
<name>A0ABU6ZNE6_9FABA</name>
<sequence length="89" mass="9814">MTCLILDLAYRFLELVNLRSCDIQEIFPDGSLDVGIDDVDVGEVAVDGDGETYNASGSEGVDHVRRLDSCHTFEEVMAMEFESPEAVLQ</sequence>
<proteinExistence type="predicted"/>
<organism evidence="1 2">
    <name type="scientific">Stylosanthes scabra</name>
    <dbReference type="NCBI Taxonomy" id="79078"/>
    <lineage>
        <taxon>Eukaryota</taxon>
        <taxon>Viridiplantae</taxon>
        <taxon>Streptophyta</taxon>
        <taxon>Embryophyta</taxon>
        <taxon>Tracheophyta</taxon>
        <taxon>Spermatophyta</taxon>
        <taxon>Magnoliopsida</taxon>
        <taxon>eudicotyledons</taxon>
        <taxon>Gunneridae</taxon>
        <taxon>Pentapetalae</taxon>
        <taxon>rosids</taxon>
        <taxon>fabids</taxon>
        <taxon>Fabales</taxon>
        <taxon>Fabaceae</taxon>
        <taxon>Papilionoideae</taxon>
        <taxon>50 kb inversion clade</taxon>
        <taxon>dalbergioids sensu lato</taxon>
        <taxon>Dalbergieae</taxon>
        <taxon>Pterocarpus clade</taxon>
        <taxon>Stylosanthes</taxon>
    </lineage>
</organism>
<dbReference type="Proteomes" id="UP001341840">
    <property type="component" value="Unassembled WGS sequence"/>
</dbReference>
<gene>
    <name evidence="1" type="ORF">PIB30_074113</name>
</gene>
<keyword evidence="2" id="KW-1185">Reference proteome</keyword>